<evidence type="ECO:0000313" key="4">
    <source>
        <dbReference type="Proteomes" id="UP000824002"/>
    </source>
</evidence>
<keyword evidence="3" id="KW-0378">Hydrolase</keyword>
<sequence length="475" mass="54038">MADNILLITTDQQRFDTIQALGNRSIFTPHLNYIASQGMAFTRCYADCPICVPSRTTIMTGQRGFESGVISNATHAQAMSAATKERRTLPAILTDAGYQTCAMGKMHFDPPRAHYGFEEMRLPLDYMRQYDKCADKARPKIHGVGECLFEPVISTVEVKDSITAWITDGAVDFLETRDPTRPFFLWTSYTKPHPPFDPCRDFWEIYDGIPMPEPVYGDWSQNLEEAPQGFLAGTYENSNVYYYSKEQIAASRRAYYAMITQVDYSLGRLFGCLRENHLLENTWVIFTADHGEMLGDHYMAQKNMFFEGCAHVPLLIMPPQGRNLPRNIRVDTLAEIADVFPTILAMAGVDAPKEAKGKNLLELSEEREFYGSSLDTHFCVMDGPMKLIYCACGGHTLLFDMEKDPMEQHDLSQDPAYAAKREELFEKLLAHTAQYRPEALENGQFKTTPAPRFPGDVKGRWYGFHYHDYSVDTFH</sequence>
<dbReference type="Gene3D" id="3.40.720.10">
    <property type="entry name" value="Alkaline Phosphatase, subunit A"/>
    <property type="match status" value="1"/>
</dbReference>
<proteinExistence type="inferred from homology"/>
<accession>A0A9D1K198</accession>
<dbReference type="PANTHER" id="PTHR42693:SF33">
    <property type="entry name" value="ARYLSULFATASE"/>
    <property type="match status" value="1"/>
</dbReference>
<dbReference type="Pfam" id="PF00884">
    <property type="entry name" value="Sulfatase"/>
    <property type="match status" value="1"/>
</dbReference>
<comment type="caution">
    <text evidence="3">The sequence shown here is derived from an EMBL/GenBank/DDBJ whole genome shotgun (WGS) entry which is preliminary data.</text>
</comment>
<dbReference type="PANTHER" id="PTHR42693">
    <property type="entry name" value="ARYLSULFATASE FAMILY MEMBER"/>
    <property type="match status" value="1"/>
</dbReference>
<dbReference type="EMBL" id="DVJP01000056">
    <property type="protein sequence ID" value="HIS76883.1"/>
    <property type="molecule type" value="Genomic_DNA"/>
</dbReference>
<comment type="similarity">
    <text evidence="1">Belongs to the sulfatase family.</text>
</comment>
<evidence type="ECO:0000313" key="3">
    <source>
        <dbReference type="EMBL" id="HIS76883.1"/>
    </source>
</evidence>
<evidence type="ECO:0000256" key="1">
    <source>
        <dbReference type="ARBA" id="ARBA00008779"/>
    </source>
</evidence>
<gene>
    <name evidence="3" type="ORF">IAB51_08755</name>
</gene>
<organism evidence="3 4">
    <name type="scientific">Candidatus Merdivicinus excrementipullorum</name>
    <dbReference type="NCBI Taxonomy" id="2840867"/>
    <lineage>
        <taxon>Bacteria</taxon>
        <taxon>Bacillati</taxon>
        <taxon>Bacillota</taxon>
        <taxon>Clostridia</taxon>
        <taxon>Eubacteriales</taxon>
        <taxon>Oscillospiraceae</taxon>
        <taxon>Oscillospiraceae incertae sedis</taxon>
        <taxon>Candidatus Merdivicinus</taxon>
    </lineage>
</organism>
<dbReference type="AlphaFoldDB" id="A0A9D1K198"/>
<dbReference type="InterPro" id="IPR000917">
    <property type="entry name" value="Sulfatase_N"/>
</dbReference>
<name>A0A9D1K198_9FIRM</name>
<dbReference type="InterPro" id="IPR017850">
    <property type="entry name" value="Alkaline_phosphatase_core_sf"/>
</dbReference>
<reference evidence="3" key="2">
    <citation type="journal article" date="2021" name="PeerJ">
        <title>Extensive microbial diversity within the chicken gut microbiome revealed by metagenomics and culture.</title>
        <authorList>
            <person name="Gilroy R."/>
            <person name="Ravi A."/>
            <person name="Getino M."/>
            <person name="Pursley I."/>
            <person name="Horton D.L."/>
            <person name="Alikhan N.F."/>
            <person name="Baker D."/>
            <person name="Gharbi K."/>
            <person name="Hall N."/>
            <person name="Watson M."/>
            <person name="Adriaenssens E.M."/>
            <person name="Foster-Nyarko E."/>
            <person name="Jarju S."/>
            <person name="Secka A."/>
            <person name="Antonio M."/>
            <person name="Oren A."/>
            <person name="Chaudhuri R.R."/>
            <person name="La Ragione R."/>
            <person name="Hildebrand F."/>
            <person name="Pallen M.J."/>
        </authorList>
    </citation>
    <scope>NUCLEOTIDE SEQUENCE</scope>
    <source>
        <strain evidence="3">CHK199-13235</strain>
    </source>
</reference>
<dbReference type="InterPro" id="IPR050738">
    <property type="entry name" value="Sulfatase"/>
</dbReference>
<protein>
    <submittedName>
        <fullName evidence="3">Sulfatase-like hydrolase/transferase</fullName>
    </submittedName>
</protein>
<dbReference type="Proteomes" id="UP000824002">
    <property type="component" value="Unassembled WGS sequence"/>
</dbReference>
<reference evidence="3" key="1">
    <citation type="submission" date="2020-10" db="EMBL/GenBank/DDBJ databases">
        <authorList>
            <person name="Gilroy R."/>
        </authorList>
    </citation>
    <scope>NUCLEOTIDE SEQUENCE</scope>
    <source>
        <strain evidence="3">CHK199-13235</strain>
    </source>
</reference>
<dbReference type="GO" id="GO:0004065">
    <property type="term" value="F:arylsulfatase activity"/>
    <property type="evidence" value="ECO:0007669"/>
    <property type="project" value="TreeGrafter"/>
</dbReference>
<dbReference type="SUPFAM" id="SSF53649">
    <property type="entry name" value="Alkaline phosphatase-like"/>
    <property type="match status" value="1"/>
</dbReference>
<evidence type="ECO:0000259" key="2">
    <source>
        <dbReference type="Pfam" id="PF00884"/>
    </source>
</evidence>
<dbReference type="CDD" id="cd16022">
    <property type="entry name" value="sulfatase_like"/>
    <property type="match status" value="1"/>
</dbReference>
<feature type="domain" description="Sulfatase N-terminal" evidence="2">
    <location>
        <begin position="4"/>
        <end position="349"/>
    </location>
</feature>